<keyword evidence="2 8" id="KW-0853">WD repeat</keyword>
<dbReference type="PROSITE" id="PS50294">
    <property type="entry name" value="WD_REPEATS_REGION"/>
    <property type="match status" value="2"/>
</dbReference>
<dbReference type="GO" id="GO:0020037">
    <property type="term" value="F:heme binding"/>
    <property type="evidence" value="ECO:0007669"/>
    <property type="project" value="InterPro"/>
</dbReference>
<dbReference type="SUPFAM" id="SSF46626">
    <property type="entry name" value="Cytochrome c"/>
    <property type="match status" value="1"/>
</dbReference>
<dbReference type="SUPFAM" id="SSF50978">
    <property type="entry name" value="WD40 repeat-like"/>
    <property type="match status" value="1"/>
</dbReference>
<dbReference type="PROSITE" id="PS50082">
    <property type="entry name" value="WD_REPEATS_2"/>
    <property type="match status" value="3"/>
</dbReference>
<evidence type="ECO:0000256" key="4">
    <source>
        <dbReference type="ARBA" id="ARBA00022723"/>
    </source>
</evidence>
<dbReference type="Gene3D" id="2.130.10.10">
    <property type="entry name" value="YVTN repeat-like/Quinoprotein amine dehydrogenase"/>
    <property type="match status" value="2"/>
</dbReference>
<dbReference type="Proteomes" id="UP000027337">
    <property type="component" value="Unassembled WGS sequence"/>
</dbReference>
<accession>A0A061SKR3</accession>
<evidence type="ECO:0000256" key="3">
    <source>
        <dbReference type="ARBA" id="ARBA00022617"/>
    </source>
</evidence>
<dbReference type="PANTHER" id="PTHR22847:SF637">
    <property type="entry name" value="WD REPEAT DOMAIN 5B"/>
    <property type="match status" value="1"/>
</dbReference>
<dbReference type="InterPro" id="IPR001680">
    <property type="entry name" value="WD40_rpt"/>
</dbReference>
<keyword evidence="4 9" id="KW-0479">Metal-binding</keyword>
<dbReference type="InterPro" id="IPR036909">
    <property type="entry name" value="Cyt_c-like_dom_sf"/>
</dbReference>
<dbReference type="CDD" id="cd00200">
    <property type="entry name" value="WD40"/>
    <property type="match status" value="1"/>
</dbReference>
<evidence type="ECO:0000256" key="6">
    <source>
        <dbReference type="ARBA" id="ARBA00022982"/>
    </source>
</evidence>
<dbReference type="eggNOG" id="COG2319">
    <property type="taxonomic scope" value="Bacteria"/>
</dbReference>
<keyword evidence="10" id="KW-0732">Signal</keyword>
<protein>
    <submittedName>
        <fullName evidence="12">Cytochrome C</fullName>
    </submittedName>
</protein>
<feature type="repeat" description="WD" evidence="8">
    <location>
        <begin position="102"/>
        <end position="143"/>
    </location>
</feature>
<keyword evidence="3 9" id="KW-0349">Heme</keyword>
<evidence type="ECO:0000313" key="12">
    <source>
        <dbReference type="EMBL" id="KAJ02286.1"/>
    </source>
</evidence>
<evidence type="ECO:0000313" key="13">
    <source>
        <dbReference type="Proteomes" id="UP000027337"/>
    </source>
</evidence>
<feature type="repeat" description="WD" evidence="8">
    <location>
        <begin position="26"/>
        <end position="57"/>
    </location>
</feature>
<name>A0A061SKR3_9RHOB</name>
<sequence>MRLFATMSLIVTLCASSALAQSFTTLKGHGGPIMGLAVSGEGQVATASFDNSVGLWDGRNPRWLEGHEAAVNAVAFLPDGRVVSAGDDFTVRIWDGAQSRIIGQHKGKVTALEIAPETGMIASASWDGTIGLWPLAEGSGRVIKLRDSGVNDIVFGDGGDSLFAATTKGEVLLFDLTKDAPPRPLVKHGFGVNELALGPQGRWLAYGAVDGGTRILDAVTGAALADFTLDRKPILSMVHHAATGLLAVGDGQGYIMLVDTKTWRIRQDFRATRQGPIWALAFSPDGAVVWAGGLDDVAYGWPIALMDQFDPAMGQERSFLKDVGEMTNGERQFMRKCSICHALEAGASRKAGPTLHGVFGRSAGRLPGYPYSPTLAGSDIIWSDATIDQLFDLGPDHYIPGSKMPMQVIAAPQDRRDLIEFLKTYSQKEETKP</sequence>
<evidence type="ECO:0000256" key="5">
    <source>
        <dbReference type="ARBA" id="ARBA00022737"/>
    </source>
</evidence>
<feature type="signal peptide" evidence="10">
    <location>
        <begin position="1"/>
        <end position="20"/>
    </location>
</feature>
<comment type="caution">
    <text evidence="12">The sequence shown here is derived from an EMBL/GenBank/DDBJ whole genome shotgun (WGS) entry which is preliminary data.</text>
</comment>
<dbReference type="InterPro" id="IPR009056">
    <property type="entry name" value="Cyt_c-like_dom"/>
</dbReference>
<keyword evidence="6" id="KW-0249">Electron transport</keyword>
<dbReference type="PRINTS" id="PR00604">
    <property type="entry name" value="CYTCHRMECIAB"/>
</dbReference>
<dbReference type="InterPro" id="IPR015943">
    <property type="entry name" value="WD40/YVTN_repeat-like_dom_sf"/>
</dbReference>
<reference evidence="12 13" key="1">
    <citation type="journal article" date="2014" name="Genome Announc.">
        <title>Draft Genome Sequences of Two Isolates of the Roseobacter Group, Sulfitobacter sp. Strains 3SOLIMAR09 and 1FIGIMAR09, from Harbors of Mallorca Island (Mediterranean Sea).</title>
        <authorList>
            <person name="Mas-Llado M."/>
            <person name="Pina-Villalonga J.M."/>
            <person name="Brunet-Galmes I."/>
            <person name="Nogales B."/>
            <person name="Bosch R."/>
        </authorList>
    </citation>
    <scope>NUCLEOTIDE SEQUENCE [LARGE SCALE GENOMIC DNA]</scope>
    <source>
        <strain evidence="12 13">1FIGIMAR09</strain>
    </source>
</reference>
<keyword evidence="5" id="KW-0677">Repeat</keyword>
<dbReference type="RefSeq" id="WP_037909955.1">
    <property type="nucleotide sequence ID" value="NZ_JEMU01000013.1"/>
</dbReference>
<dbReference type="EMBL" id="JEMU01000013">
    <property type="protein sequence ID" value="KAJ02286.1"/>
    <property type="molecule type" value="Genomic_DNA"/>
</dbReference>
<dbReference type="AlphaFoldDB" id="A0A061SKR3"/>
<gene>
    <name evidence="12" type="ORF">PM02_15105</name>
</gene>
<dbReference type="Gene3D" id="1.10.760.10">
    <property type="entry name" value="Cytochrome c-like domain"/>
    <property type="match status" value="1"/>
</dbReference>
<dbReference type="PANTHER" id="PTHR22847">
    <property type="entry name" value="WD40 REPEAT PROTEIN"/>
    <property type="match status" value="1"/>
</dbReference>
<feature type="repeat" description="WD" evidence="8">
    <location>
        <begin position="64"/>
        <end position="95"/>
    </location>
</feature>
<evidence type="ECO:0000256" key="7">
    <source>
        <dbReference type="ARBA" id="ARBA00023004"/>
    </source>
</evidence>
<dbReference type="STRING" id="83219.PM02_15105"/>
<dbReference type="SMART" id="SM00320">
    <property type="entry name" value="WD40"/>
    <property type="match status" value="7"/>
</dbReference>
<dbReference type="Pfam" id="PF00034">
    <property type="entry name" value="Cytochrom_C"/>
    <property type="match status" value="1"/>
</dbReference>
<evidence type="ECO:0000256" key="10">
    <source>
        <dbReference type="SAM" id="SignalP"/>
    </source>
</evidence>
<dbReference type="Pfam" id="PF00400">
    <property type="entry name" value="WD40"/>
    <property type="match status" value="3"/>
</dbReference>
<feature type="domain" description="Cytochrome c" evidence="11">
    <location>
        <begin position="324"/>
        <end position="426"/>
    </location>
</feature>
<keyword evidence="7 9" id="KW-0408">Iron</keyword>
<evidence type="ECO:0000256" key="1">
    <source>
        <dbReference type="ARBA" id="ARBA00022448"/>
    </source>
</evidence>
<evidence type="ECO:0000259" key="11">
    <source>
        <dbReference type="PROSITE" id="PS51007"/>
    </source>
</evidence>
<proteinExistence type="predicted"/>
<dbReference type="eggNOG" id="COG3474">
    <property type="taxonomic scope" value="Bacteria"/>
</dbReference>
<dbReference type="InterPro" id="IPR036322">
    <property type="entry name" value="WD40_repeat_dom_sf"/>
</dbReference>
<feature type="chain" id="PRO_5001606541" evidence="10">
    <location>
        <begin position="21"/>
        <end position="433"/>
    </location>
</feature>
<evidence type="ECO:0000256" key="8">
    <source>
        <dbReference type="PROSITE-ProRule" id="PRU00221"/>
    </source>
</evidence>
<organism evidence="12 13">
    <name type="scientific">Sulfitobacter mediterraneus</name>
    <dbReference type="NCBI Taxonomy" id="83219"/>
    <lineage>
        <taxon>Bacteria</taxon>
        <taxon>Pseudomonadati</taxon>
        <taxon>Pseudomonadota</taxon>
        <taxon>Alphaproteobacteria</taxon>
        <taxon>Rhodobacterales</taxon>
        <taxon>Roseobacteraceae</taxon>
        <taxon>Sulfitobacter</taxon>
    </lineage>
</organism>
<keyword evidence="1" id="KW-0813">Transport</keyword>
<dbReference type="PROSITE" id="PS51007">
    <property type="entry name" value="CYTC"/>
    <property type="match status" value="1"/>
</dbReference>
<dbReference type="InterPro" id="IPR002327">
    <property type="entry name" value="Cyt_c_1A/1B"/>
</dbReference>
<evidence type="ECO:0000256" key="9">
    <source>
        <dbReference type="PROSITE-ProRule" id="PRU00433"/>
    </source>
</evidence>
<evidence type="ECO:0000256" key="2">
    <source>
        <dbReference type="ARBA" id="ARBA00022574"/>
    </source>
</evidence>
<keyword evidence="13" id="KW-1185">Reference proteome</keyword>
<dbReference type="GO" id="GO:0046872">
    <property type="term" value="F:metal ion binding"/>
    <property type="evidence" value="ECO:0007669"/>
    <property type="project" value="UniProtKB-KW"/>
</dbReference>
<dbReference type="GO" id="GO:0009055">
    <property type="term" value="F:electron transfer activity"/>
    <property type="evidence" value="ECO:0007669"/>
    <property type="project" value="InterPro"/>
</dbReference>